<dbReference type="Proteomes" id="UP000460287">
    <property type="component" value="Unassembled WGS sequence"/>
</dbReference>
<dbReference type="PROSITE" id="PS00175">
    <property type="entry name" value="PG_MUTASE"/>
    <property type="match status" value="1"/>
</dbReference>
<dbReference type="Gene3D" id="3.40.50.1240">
    <property type="entry name" value="Phosphoglycerate mutase-like"/>
    <property type="match status" value="1"/>
</dbReference>
<dbReference type="InterPro" id="IPR050275">
    <property type="entry name" value="PGM_Phosphatase"/>
</dbReference>
<organism evidence="3 4">
    <name type="scientific">Inconstantimicrobium porci</name>
    <dbReference type="NCBI Taxonomy" id="2652291"/>
    <lineage>
        <taxon>Bacteria</taxon>
        <taxon>Bacillati</taxon>
        <taxon>Bacillota</taxon>
        <taxon>Clostridia</taxon>
        <taxon>Eubacteriales</taxon>
        <taxon>Clostridiaceae</taxon>
        <taxon>Inconstantimicrobium</taxon>
    </lineage>
</organism>
<accession>A0A7X2MX45</accession>
<reference evidence="3 4" key="1">
    <citation type="submission" date="2019-08" db="EMBL/GenBank/DDBJ databases">
        <title>In-depth cultivation of the pig gut microbiome towards novel bacterial diversity and tailored functional studies.</title>
        <authorList>
            <person name="Wylensek D."/>
            <person name="Hitch T.C.A."/>
            <person name="Clavel T."/>
        </authorList>
    </citation>
    <scope>NUCLEOTIDE SEQUENCE [LARGE SCALE GENOMIC DNA]</scope>
    <source>
        <strain evidence="3 4">WCA-383-APC-5B</strain>
    </source>
</reference>
<evidence type="ECO:0000256" key="2">
    <source>
        <dbReference type="PIRSR" id="PIRSR613078-2"/>
    </source>
</evidence>
<feature type="active site" description="Proton donor/acceptor" evidence="1">
    <location>
        <position position="82"/>
    </location>
</feature>
<dbReference type="SMART" id="SM00855">
    <property type="entry name" value="PGAM"/>
    <property type="match status" value="1"/>
</dbReference>
<comment type="caution">
    <text evidence="3">The sequence shown here is derived from an EMBL/GenBank/DDBJ whole genome shotgun (WGS) entry which is preliminary data.</text>
</comment>
<dbReference type="SUPFAM" id="SSF53254">
    <property type="entry name" value="Phosphoglycerate mutase-like"/>
    <property type="match status" value="1"/>
</dbReference>
<name>A0A7X2MX45_9CLOT</name>
<dbReference type="CDD" id="cd07067">
    <property type="entry name" value="HP_PGM_like"/>
    <property type="match status" value="1"/>
</dbReference>
<sequence>MITKLLLIRHGETEWNALGKFQGSKNIDLSNAGIKQAGYLKERLDGAFDCIYTSPLNRAQKTAEILCSDMNISPIVTKNLREIDFGEWEGLTIDEIKNIYGKEFALWRNDEINAPLCGGEQSIKLASIRAKRCVLDIVNNNKGKTIAIVAHGGIIKATILGIFDLKMTMYHKITLGNTAISEIHFNENNEAKIVTLNDTSHLPKDMEIKSYV</sequence>
<evidence type="ECO:0000256" key="1">
    <source>
        <dbReference type="PIRSR" id="PIRSR613078-1"/>
    </source>
</evidence>
<dbReference type="InterPro" id="IPR029033">
    <property type="entry name" value="His_PPase_superfam"/>
</dbReference>
<dbReference type="AlphaFoldDB" id="A0A7X2MX45"/>
<dbReference type="EMBL" id="VULX01000003">
    <property type="protein sequence ID" value="MSR90687.1"/>
    <property type="molecule type" value="Genomic_DNA"/>
</dbReference>
<feature type="binding site" evidence="2">
    <location>
        <position position="58"/>
    </location>
    <ligand>
        <name>substrate</name>
    </ligand>
</feature>
<keyword evidence="4" id="KW-1185">Reference proteome</keyword>
<dbReference type="PANTHER" id="PTHR48100">
    <property type="entry name" value="BROAD-SPECIFICITY PHOSPHATASE YOR283W-RELATED"/>
    <property type="match status" value="1"/>
</dbReference>
<dbReference type="InterPro" id="IPR001345">
    <property type="entry name" value="PG/BPGM_mutase_AS"/>
</dbReference>
<feature type="active site" description="Tele-phosphohistidine intermediate" evidence="1">
    <location>
        <position position="10"/>
    </location>
</feature>
<dbReference type="RefSeq" id="WP_154530566.1">
    <property type="nucleotide sequence ID" value="NZ_VULX01000003.1"/>
</dbReference>
<gene>
    <name evidence="3" type="ORF">FYJ33_04455</name>
</gene>
<dbReference type="InterPro" id="IPR013078">
    <property type="entry name" value="His_Pase_superF_clade-1"/>
</dbReference>
<proteinExistence type="predicted"/>
<dbReference type="Pfam" id="PF00300">
    <property type="entry name" value="His_Phos_1"/>
    <property type="match status" value="1"/>
</dbReference>
<feature type="binding site" evidence="2">
    <location>
        <begin position="9"/>
        <end position="16"/>
    </location>
    <ligand>
        <name>substrate</name>
    </ligand>
</feature>
<evidence type="ECO:0000313" key="3">
    <source>
        <dbReference type="EMBL" id="MSR90687.1"/>
    </source>
</evidence>
<evidence type="ECO:0000313" key="4">
    <source>
        <dbReference type="Proteomes" id="UP000460287"/>
    </source>
</evidence>
<protein>
    <submittedName>
        <fullName evidence="3">Histidine phosphatase family protein</fullName>
    </submittedName>
</protein>
<dbReference type="GO" id="GO:0016791">
    <property type="term" value="F:phosphatase activity"/>
    <property type="evidence" value="ECO:0007669"/>
    <property type="project" value="TreeGrafter"/>
</dbReference>